<comment type="caution">
    <text evidence="1">The sequence shown here is derived from an EMBL/GenBank/DDBJ whole genome shotgun (WGS) entry which is preliminary data.</text>
</comment>
<sequence length="67" mass="7331">MVMVANSWPALLSSASAIEEPPCKETSACVKSIEVWKVKKEDVSLDVVLLTRPFDCGSKLRVHSSII</sequence>
<evidence type="ECO:0000313" key="2">
    <source>
        <dbReference type="Proteomes" id="UP000887159"/>
    </source>
</evidence>
<keyword evidence="2" id="KW-1185">Reference proteome</keyword>
<dbReference type="EMBL" id="BMAU01021250">
    <property type="protein sequence ID" value="GFY05361.1"/>
    <property type="molecule type" value="Genomic_DNA"/>
</dbReference>
<evidence type="ECO:0000313" key="1">
    <source>
        <dbReference type="EMBL" id="GFY05361.1"/>
    </source>
</evidence>
<dbReference type="AlphaFoldDB" id="A0A8X6SBC3"/>
<proteinExistence type="predicted"/>
<reference evidence="1" key="1">
    <citation type="submission" date="2020-08" db="EMBL/GenBank/DDBJ databases">
        <title>Multicomponent nature underlies the extraordinary mechanical properties of spider dragline silk.</title>
        <authorList>
            <person name="Kono N."/>
            <person name="Nakamura H."/>
            <person name="Mori M."/>
            <person name="Yoshida Y."/>
            <person name="Ohtoshi R."/>
            <person name="Malay A.D."/>
            <person name="Moran D.A.P."/>
            <person name="Tomita M."/>
            <person name="Numata K."/>
            <person name="Arakawa K."/>
        </authorList>
    </citation>
    <scope>NUCLEOTIDE SEQUENCE</scope>
</reference>
<name>A0A8X6SBC3_TRICX</name>
<organism evidence="1 2">
    <name type="scientific">Trichonephila clavipes</name>
    <name type="common">Golden silk orbweaver</name>
    <name type="synonym">Nephila clavipes</name>
    <dbReference type="NCBI Taxonomy" id="2585209"/>
    <lineage>
        <taxon>Eukaryota</taxon>
        <taxon>Metazoa</taxon>
        <taxon>Ecdysozoa</taxon>
        <taxon>Arthropoda</taxon>
        <taxon>Chelicerata</taxon>
        <taxon>Arachnida</taxon>
        <taxon>Araneae</taxon>
        <taxon>Araneomorphae</taxon>
        <taxon>Entelegynae</taxon>
        <taxon>Araneoidea</taxon>
        <taxon>Nephilidae</taxon>
        <taxon>Trichonephila</taxon>
    </lineage>
</organism>
<gene>
    <name evidence="1" type="ORF">TNCV_2208061</name>
</gene>
<accession>A0A8X6SBC3</accession>
<protein>
    <submittedName>
        <fullName evidence="1">Uncharacterized protein</fullName>
    </submittedName>
</protein>
<dbReference type="Proteomes" id="UP000887159">
    <property type="component" value="Unassembled WGS sequence"/>
</dbReference>